<comment type="caution">
    <text evidence="2">The sequence shown here is derived from an EMBL/GenBank/DDBJ whole genome shotgun (WGS) entry which is preliminary data.</text>
</comment>
<evidence type="ECO:0000256" key="1">
    <source>
        <dbReference type="SAM" id="MobiDB-lite"/>
    </source>
</evidence>
<feature type="compositionally biased region" description="Acidic residues" evidence="1">
    <location>
        <begin position="198"/>
        <end position="208"/>
    </location>
</feature>
<accession>A0A418EU00</accession>
<feature type="region of interest" description="Disordered" evidence="1">
    <location>
        <begin position="179"/>
        <end position="208"/>
    </location>
</feature>
<gene>
    <name evidence="2" type="ORF">DYB26_013950</name>
</gene>
<reference evidence="2 3" key="1">
    <citation type="submission" date="2018-08" db="EMBL/GenBank/DDBJ databases">
        <title>Aphanomyces genome sequencing and annotation.</title>
        <authorList>
            <person name="Minardi D."/>
            <person name="Oidtmann B."/>
            <person name="Van Der Giezen M."/>
            <person name="Studholme D.J."/>
        </authorList>
    </citation>
    <scope>NUCLEOTIDE SEQUENCE [LARGE SCALE GENOMIC DNA]</scope>
    <source>
        <strain evidence="2 3">FDL457</strain>
    </source>
</reference>
<organism evidence="2 3">
    <name type="scientific">Aphanomyces astaci</name>
    <name type="common">Crayfish plague agent</name>
    <dbReference type="NCBI Taxonomy" id="112090"/>
    <lineage>
        <taxon>Eukaryota</taxon>
        <taxon>Sar</taxon>
        <taxon>Stramenopiles</taxon>
        <taxon>Oomycota</taxon>
        <taxon>Saprolegniomycetes</taxon>
        <taxon>Saprolegniales</taxon>
        <taxon>Verrucalvaceae</taxon>
        <taxon>Aphanomyces</taxon>
    </lineage>
</organism>
<dbReference type="AlphaFoldDB" id="A0A418EU00"/>
<evidence type="ECO:0000313" key="2">
    <source>
        <dbReference type="EMBL" id="RHZ18970.1"/>
    </source>
</evidence>
<sequence length="208" mass="23434">MDESYIHHNYARHNDSLYFPDDKLDNAPKPKHKGQRLCIIAGILDDGADGSKLLTTRVFRGGRRQPKDYHSMFDHAYFVDWIKQLMDELDLLGKTGAQAPLHRRGSEDFSAFGEDVVNMEATARTGEPSSAMKDFGGSIDVDLVTRYMALLTAPTPSPPLHVEDIPMLDNIMDDEQRAAVETEKYERTWPAGKMFGDDDKDVDPDETT</sequence>
<dbReference type="Proteomes" id="UP000286510">
    <property type="component" value="Unassembled WGS sequence"/>
</dbReference>
<protein>
    <submittedName>
        <fullName evidence="2">Uncharacterized protein</fullName>
    </submittedName>
</protein>
<name>A0A418EU00_APHAT</name>
<evidence type="ECO:0000313" key="3">
    <source>
        <dbReference type="Proteomes" id="UP000286510"/>
    </source>
</evidence>
<dbReference type="VEuPathDB" id="FungiDB:H257_17865"/>
<dbReference type="EMBL" id="QUTF01013224">
    <property type="protein sequence ID" value="RHZ18970.1"/>
    <property type="molecule type" value="Genomic_DNA"/>
</dbReference>
<proteinExistence type="predicted"/>